<dbReference type="SUPFAM" id="SSF51230">
    <property type="entry name" value="Single hybrid motif"/>
    <property type="match status" value="1"/>
</dbReference>
<keyword evidence="2 4" id="KW-0450">Lipoyl</keyword>
<dbReference type="InterPro" id="IPR000089">
    <property type="entry name" value="Biotin_lipoyl"/>
</dbReference>
<evidence type="ECO:0000256" key="2">
    <source>
        <dbReference type="ARBA" id="ARBA00022823"/>
    </source>
</evidence>
<dbReference type="GO" id="GO:0005739">
    <property type="term" value="C:mitochondrion"/>
    <property type="evidence" value="ECO:0007669"/>
    <property type="project" value="UniProtKB-SubCell"/>
</dbReference>
<dbReference type="PANTHER" id="PTHR11715:SF3">
    <property type="entry name" value="GLYCINE CLEAVAGE SYSTEM H PROTEIN-RELATED"/>
    <property type="match status" value="1"/>
</dbReference>
<dbReference type="PROSITE" id="PS50968">
    <property type="entry name" value="BIOTINYL_LIPOYL"/>
    <property type="match status" value="1"/>
</dbReference>
<comment type="function">
    <text evidence="5">The H protein shuttles the methylamine group of glycine from the P protein to the T protein.</text>
</comment>
<comment type="cofactor">
    <cofactor evidence="5">
        <name>(R)-lipoate</name>
        <dbReference type="ChEBI" id="CHEBI:83088"/>
    </cofactor>
    <text evidence="5">Binds 1 lipoyl cofactor covalently.</text>
</comment>
<evidence type="ECO:0000259" key="7">
    <source>
        <dbReference type="PROSITE" id="PS50968"/>
    </source>
</evidence>
<dbReference type="InterPro" id="IPR033753">
    <property type="entry name" value="GCV_H/Fam206"/>
</dbReference>
<comment type="subunit">
    <text evidence="5">The glycine cleavage system is composed of four proteins: P, T, L and H.</text>
</comment>
<dbReference type="InterPro" id="IPR003016">
    <property type="entry name" value="2-oxoA_DH_lipoyl-BS"/>
</dbReference>
<feature type="region of interest" description="Disordered" evidence="6">
    <location>
        <begin position="1"/>
        <end position="24"/>
    </location>
</feature>
<evidence type="ECO:0000256" key="6">
    <source>
        <dbReference type="SAM" id="MobiDB-lite"/>
    </source>
</evidence>
<keyword evidence="5" id="KW-0496">Mitochondrion</keyword>
<sequence length="126" mass="14099">MFDNARTVMKTKHGNSEEKQMVDGSISTAQEALGDIVYAELPEVGSEFSKFDECGTLESVKAATEVYTPVSGKVCEKNTDVESDPALVNKSPYEKGWLFKIELQDSNELDELMSEEDYQAFLKEQE</sequence>
<protein>
    <recommendedName>
        <fullName evidence="5">Glycine cleavage system H protein</fullName>
    </recommendedName>
</protein>
<accession>A0AAD9JCQ5</accession>
<comment type="subcellular location">
    <subcellularLocation>
        <location evidence="5">Mitochondrion</location>
    </subcellularLocation>
</comment>
<dbReference type="Gene3D" id="2.40.50.100">
    <property type="match status" value="1"/>
</dbReference>
<dbReference type="AlphaFoldDB" id="A0AAD9JCQ5"/>
<dbReference type="InterPro" id="IPR002930">
    <property type="entry name" value="GCV_H"/>
</dbReference>
<reference evidence="8" key="1">
    <citation type="journal article" date="2023" name="Mol. Biol. Evol.">
        <title>Third-Generation Sequencing Reveals the Adaptive Role of the Epigenome in Three Deep-Sea Polychaetes.</title>
        <authorList>
            <person name="Perez M."/>
            <person name="Aroh O."/>
            <person name="Sun Y."/>
            <person name="Lan Y."/>
            <person name="Juniper S.K."/>
            <person name="Young C.R."/>
            <person name="Angers B."/>
            <person name="Qian P.Y."/>
        </authorList>
    </citation>
    <scope>NUCLEOTIDE SEQUENCE</scope>
    <source>
        <strain evidence="8">P08H-3</strain>
    </source>
</reference>
<evidence type="ECO:0000256" key="5">
    <source>
        <dbReference type="RuleBase" id="RU364055"/>
    </source>
</evidence>
<dbReference type="InterPro" id="IPR011053">
    <property type="entry name" value="Single_hybrid_motif"/>
</dbReference>
<dbReference type="CDD" id="cd06848">
    <property type="entry name" value="GCS_H"/>
    <property type="match status" value="1"/>
</dbReference>
<dbReference type="GO" id="GO:0005960">
    <property type="term" value="C:glycine cleavage complex"/>
    <property type="evidence" value="ECO:0007669"/>
    <property type="project" value="UniProtKB-UniRule"/>
</dbReference>
<keyword evidence="3 5" id="KW-0809">Transit peptide</keyword>
<dbReference type="PANTHER" id="PTHR11715">
    <property type="entry name" value="GLYCINE CLEAVAGE SYSTEM H PROTEIN"/>
    <property type="match status" value="1"/>
</dbReference>
<dbReference type="NCBIfam" id="TIGR00527">
    <property type="entry name" value="gcvH"/>
    <property type="match status" value="1"/>
</dbReference>
<evidence type="ECO:0000256" key="1">
    <source>
        <dbReference type="ARBA" id="ARBA00009249"/>
    </source>
</evidence>
<evidence type="ECO:0000256" key="3">
    <source>
        <dbReference type="ARBA" id="ARBA00022946"/>
    </source>
</evidence>
<dbReference type="Pfam" id="PF01597">
    <property type="entry name" value="GCV_H"/>
    <property type="match status" value="1"/>
</dbReference>
<keyword evidence="9" id="KW-1185">Reference proteome</keyword>
<comment type="caution">
    <text evidence="8">The sequence shown here is derived from an EMBL/GenBank/DDBJ whole genome shotgun (WGS) entry which is preliminary data.</text>
</comment>
<comment type="similarity">
    <text evidence="1 5">Belongs to the GcvH family.</text>
</comment>
<gene>
    <name evidence="8" type="ORF">LSH36_390g00006</name>
</gene>
<dbReference type="PROSITE" id="PS00189">
    <property type="entry name" value="LIPOYL"/>
    <property type="match status" value="1"/>
</dbReference>
<dbReference type="GO" id="GO:0019464">
    <property type="term" value="P:glycine decarboxylation via glycine cleavage system"/>
    <property type="evidence" value="ECO:0007669"/>
    <property type="project" value="UniProtKB-UniRule"/>
</dbReference>
<dbReference type="InterPro" id="IPR017453">
    <property type="entry name" value="GCV_H_sub"/>
</dbReference>
<evidence type="ECO:0000313" key="8">
    <source>
        <dbReference type="EMBL" id="KAK2150762.1"/>
    </source>
</evidence>
<evidence type="ECO:0000313" key="9">
    <source>
        <dbReference type="Proteomes" id="UP001208570"/>
    </source>
</evidence>
<feature type="domain" description="Lipoyl-binding" evidence="7">
    <location>
        <begin position="21"/>
        <end position="102"/>
    </location>
</feature>
<organism evidence="8 9">
    <name type="scientific">Paralvinella palmiformis</name>
    <dbReference type="NCBI Taxonomy" id="53620"/>
    <lineage>
        <taxon>Eukaryota</taxon>
        <taxon>Metazoa</taxon>
        <taxon>Spiralia</taxon>
        <taxon>Lophotrochozoa</taxon>
        <taxon>Annelida</taxon>
        <taxon>Polychaeta</taxon>
        <taxon>Sedentaria</taxon>
        <taxon>Canalipalpata</taxon>
        <taxon>Terebellida</taxon>
        <taxon>Terebelliformia</taxon>
        <taxon>Alvinellidae</taxon>
        <taxon>Paralvinella</taxon>
    </lineage>
</organism>
<dbReference type="Proteomes" id="UP001208570">
    <property type="component" value="Unassembled WGS sequence"/>
</dbReference>
<dbReference type="NCBIfam" id="NF002270">
    <property type="entry name" value="PRK01202.1"/>
    <property type="match status" value="1"/>
</dbReference>
<dbReference type="GO" id="GO:0009249">
    <property type="term" value="P:protein lipoylation"/>
    <property type="evidence" value="ECO:0007669"/>
    <property type="project" value="TreeGrafter"/>
</dbReference>
<proteinExistence type="inferred from homology"/>
<dbReference type="EMBL" id="JAODUP010000390">
    <property type="protein sequence ID" value="KAK2150762.1"/>
    <property type="molecule type" value="Genomic_DNA"/>
</dbReference>
<evidence type="ECO:0000256" key="4">
    <source>
        <dbReference type="PIRSR" id="PIRSR617453-50"/>
    </source>
</evidence>
<name>A0AAD9JCQ5_9ANNE</name>
<feature type="modified residue" description="N6-lipoyllysine" evidence="4">
    <location>
        <position position="61"/>
    </location>
</feature>